<protein>
    <submittedName>
        <fullName evidence="9">RagB/SusD family nutrient uptake outer membrane protein</fullName>
    </submittedName>
</protein>
<dbReference type="Proteomes" id="UP000244193">
    <property type="component" value="Chromosome"/>
</dbReference>
<evidence type="ECO:0000256" key="5">
    <source>
        <dbReference type="ARBA" id="ARBA00023237"/>
    </source>
</evidence>
<evidence type="ECO:0000313" key="10">
    <source>
        <dbReference type="Proteomes" id="UP000244193"/>
    </source>
</evidence>
<evidence type="ECO:0000256" key="6">
    <source>
        <dbReference type="SAM" id="SignalP"/>
    </source>
</evidence>
<dbReference type="SUPFAM" id="SSF48452">
    <property type="entry name" value="TPR-like"/>
    <property type="match status" value="1"/>
</dbReference>
<name>A0A2S0RHS9_9FLAO</name>
<comment type="subcellular location">
    <subcellularLocation>
        <location evidence="1">Cell outer membrane</location>
    </subcellularLocation>
</comment>
<dbReference type="Gene3D" id="1.25.40.390">
    <property type="match status" value="1"/>
</dbReference>
<dbReference type="GO" id="GO:0009279">
    <property type="term" value="C:cell outer membrane"/>
    <property type="evidence" value="ECO:0007669"/>
    <property type="project" value="UniProtKB-SubCell"/>
</dbReference>
<sequence>MKNKNIKRLFIVAVAGAMLMASCNDDDFLDKKPEGQAVPGEVEIGGFDAQAFGLYAKFRTQAGIADWSRYWFQSIRSDDAAKGSTSDDAAGFGTIFDTYQYSAVEGFAASNWGGHFNLIFDCNDLIADVDESGDVTEGTLINRAEATAFRALCYFELRRDYGEVPLVLNRVVDPSDSYKPKSSIADIDAQIVADLQYAIEHLPTSWPAYPGRATKGFAIALLGKLYLYQQNWTQALAQFETVMTYGYGLYPNFNELFLQKADNSVESIFEVQFTRIAGQNYSSNYWESQGVRGSSVWDLGWGFNVPTQALVDAFEPGDPRKAATILYSGQDDGYGNVLPTAPPLAQPYWNKKAYTLKSERESFGENKNHWSNIRIIRYADVLLMAAEAANELGQTTVATGYLNQVRARARGNSGALPDITSGDQGTVRAAIKHERRVELALEGERFYDLVRWGDAVSVLGGLGYQDKNKFYPVPQTVIDESQGIIAQNPNY</sequence>
<dbReference type="InterPro" id="IPR012944">
    <property type="entry name" value="SusD_RagB_dom"/>
</dbReference>
<organism evidence="9 10">
    <name type="scientific">Flavobacterium magnum</name>
    <dbReference type="NCBI Taxonomy" id="2162713"/>
    <lineage>
        <taxon>Bacteria</taxon>
        <taxon>Pseudomonadati</taxon>
        <taxon>Bacteroidota</taxon>
        <taxon>Flavobacteriia</taxon>
        <taxon>Flavobacteriales</taxon>
        <taxon>Flavobacteriaceae</taxon>
        <taxon>Flavobacterium</taxon>
    </lineage>
</organism>
<evidence type="ECO:0000256" key="3">
    <source>
        <dbReference type="ARBA" id="ARBA00022729"/>
    </source>
</evidence>
<keyword evidence="5" id="KW-0998">Cell outer membrane</keyword>
<dbReference type="InterPro" id="IPR011990">
    <property type="entry name" value="TPR-like_helical_dom_sf"/>
</dbReference>
<dbReference type="OrthoDB" id="5694214at2"/>
<dbReference type="CDD" id="cd08977">
    <property type="entry name" value="SusD"/>
    <property type="match status" value="1"/>
</dbReference>
<feature type="chain" id="PRO_5015502692" evidence="6">
    <location>
        <begin position="24"/>
        <end position="491"/>
    </location>
</feature>
<evidence type="ECO:0000313" key="9">
    <source>
        <dbReference type="EMBL" id="AWA30830.1"/>
    </source>
</evidence>
<dbReference type="RefSeq" id="WP_108372203.1">
    <property type="nucleotide sequence ID" value="NZ_CP028811.1"/>
</dbReference>
<evidence type="ECO:0000259" key="8">
    <source>
        <dbReference type="Pfam" id="PF14322"/>
    </source>
</evidence>
<dbReference type="Pfam" id="PF07980">
    <property type="entry name" value="SusD_RagB"/>
    <property type="match status" value="1"/>
</dbReference>
<evidence type="ECO:0000256" key="4">
    <source>
        <dbReference type="ARBA" id="ARBA00023136"/>
    </source>
</evidence>
<comment type="similarity">
    <text evidence="2">Belongs to the SusD family.</text>
</comment>
<dbReference type="InterPro" id="IPR033985">
    <property type="entry name" value="SusD-like_N"/>
</dbReference>
<feature type="domain" description="RagB/SusD" evidence="7">
    <location>
        <begin position="266"/>
        <end position="458"/>
    </location>
</feature>
<dbReference type="AlphaFoldDB" id="A0A2S0RHS9"/>
<dbReference type="Pfam" id="PF14322">
    <property type="entry name" value="SusD-like_3"/>
    <property type="match status" value="1"/>
</dbReference>
<gene>
    <name evidence="9" type="ORF">HYN48_12490</name>
</gene>
<accession>A0A2S0RHS9</accession>
<evidence type="ECO:0000256" key="2">
    <source>
        <dbReference type="ARBA" id="ARBA00006275"/>
    </source>
</evidence>
<dbReference type="KEGG" id="fmg:HYN48_12490"/>
<keyword evidence="4" id="KW-0472">Membrane</keyword>
<reference evidence="9 10" key="1">
    <citation type="submission" date="2018-04" db="EMBL/GenBank/DDBJ databases">
        <title>Genome sequencing of Flavobacterium sp. HYN0048.</title>
        <authorList>
            <person name="Yi H."/>
            <person name="Baek C."/>
        </authorList>
    </citation>
    <scope>NUCLEOTIDE SEQUENCE [LARGE SCALE GENOMIC DNA]</scope>
    <source>
        <strain evidence="9 10">HYN0048</strain>
    </source>
</reference>
<keyword evidence="10" id="KW-1185">Reference proteome</keyword>
<dbReference type="EMBL" id="CP028811">
    <property type="protein sequence ID" value="AWA30830.1"/>
    <property type="molecule type" value="Genomic_DNA"/>
</dbReference>
<feature type="domain" description="SusD-like N-terminal" evidence="8">
    <location>
        <begin position="100"/>
        <end position="227"/>
    </location>
</feature>
<evidence type="ECO:0000259" key="7">
    <source>
        <dbReference type="Pfam" id="PF07980"/>
    </source>
</evidence>
<proteinExistence type="inferred from homology"/>
<dbReference type="PROSITE" id="PS51257">
    <property type="entry name" value="PROKAR_LIPOPROTEIN"/>
    <property type="match status" value="1"/>
</dbReference>
<feature type="signal peptide" evidence="6">
    <location>
        <begin position="1"/>
        <end position="23"/>
    </location>
</feature>
<keyword evidence="3 6" id="KW-0732">Signal</keyword>
<evidence type="ECO:0000256" key="1">
    <source>
        <dbReference type="ARBA" id="ARBA00004442"/>
    </source>
</evidence>